<evidence type="ECO:0000313" key="4">
    <source>
        <dbReference type="Proteomes" id="UP000517759"/>
    </source>
</evidence>
<dbReference type="CDD" id="cd00038">
    <property type="entry name" value="CAP_ED"/>
    <property type="match status" value="1"/>
</dbReference>
<comment type="caution">
    <text evidence="3">The sequence shown here is derived from an EMBL/GenBank/DDBJ whole genome shotgun (WGS) entry which is preliminary data.</text>
</comment>
<evidence type="ECO:0000313" key="2">
    <source>
        <dbReference type="EMBL" id="GLS45782.1"/>
    </source>
</evidence>
<dbReference type="RefSeq" id="WP_306484380.1">
    <property type="nucleotide sequence ID" value="NZ_BSPG01000027.1"/>
</dbReference>
<organism evidence="3 4">
    <name type="scientific">Methylobacterium brachythecii</name>
    <dbReference type="NCBI Taxonomy" id="1176177"/>
    <lineage>
        <taxon>Bacteria</taxon>
        <taxon>Pseudomonadati</taxon>
        <taxon>Pseudomonadota</taxon>
        <taxon>Alphaproteobacteria</taxon>
        <taxon>Hyphomicrobiales</taxon>
        <taxon>Methylobacteriaceae</taxon>
        <taxon>Methylobacterium</taxon>
    </lineage>
</organism>
<dbReference type="PROSITE" id="PS00889">
    <property type="entry name" value="CNMP_BINDING_2"/>
    <property type="match status" value="1"/>
</dbReference>
<reference evidence="2" key="1">
    <citation type="journal article" date="2014" name="Int. J. Syst. Evol. Microbiol.">
        <title>Complete genome of a new Firmicutes species belonging to the dominant human colonic microbiota ('Ruminococcus bicirculans') reveals two chromosomes and a selective capacity to utilize plant glucans.</title>
        <authorList>
            <consortium name="NISC Comparative Sequencing Program"/>
            <person name="Wegmann U."/>
            <person name="Louis P."/>
            <person name="Goesmann A."/>
            <person name="Henrissat B."/>
            <person name="Duncan S.H."/>
            <person name="Flint H.J."/>
        </authorList>
    </citation>
    <scope>NUCLEOTIDE SEQUENCE</scope>
    <source>
        <strain evidence="2">NBRC 107710</strain>
    </source>
</reference>
<dbReference type="AlphaFoldDB" id="A0A7W6F901"/>
<feature type="domain" description="Cyclic nucleotide-binding" evidence="1">
    <location>
        <begin position="1"/>
        <end position="56"/>
    </location>
</feature>
<dbReference type="EMBL" id="JACIDN010000009">
    <property type="protein sequence ID" value="MBB3904998.1"/>
    <property type="molecule type" value="Genomic_DNA"/>
</dbReference>
<dbReference type="InterPro" id="IPR018488">
    <property type="entry name" value="cNMP-bd_CS"/>
</dbReference>
<dbReference type="InterPro" id="IPR014710">
    <property type="entry name" value="RmlC-like_jellyroll"/>
</dbReference>
<dbReference type="Gene3D" id="2.60.120.10">
    <property type="entry name" value="Jelly Rolls"/>
    <property type="match status" value="1"/>
</dbReference>
<evidence type="ECO:0000313" key="5">
    <source>
        <dbReference type="Proteomes" id="UP001156881"/>
    </source>
</evidence>
<proteinExistence type="predicted"/>
<accession>A0A7W6F901</accession>
<evidence type="ECO:0000259" key="1">
    <source>
        <dbReference type="PROSITE" id="PS50042"/>
    </source>
</evidence>
<reference evidence="2" key="4">
    <citation type="submission" date="2023-01" db="EMBL/GenBank/DDBJ databases">
        <title>Draft genome sequence of Methylobacterium brachythecii strain NBRC 107710.</title>
        <authorList>
            <person name="Sun Q."/>
            <person name="Mori K."/>
        </authorList>
    </citation>
    <scope>NUCLEOTIDE SEQUENCE</scope>
    <source>
        <strain evidence="2">NBRC 107710</strain>
    </source>
</reference>
<dbReference type="EMBL" id="BSPG01000027">
    <property type="protein sequence ID" value="GLS45782.1"/>
    <property type="molecule type" value="Genomic_DNA"/>
</dbReference>
<dbReference type="InterPro" id="IPR000595">
    <property type="entry name" value="cNMP-bd_dom"/>
</dbReference>
<reference evidence="5" key="2">
    <citation type="journal article" date="2019" name="Int. J. Syst. Evol. Microbiol.">
        <title>The Global Catalogue of Microorganisms (GCM) 10K type strain sequencing project: providing services to taxonomists for standard genome sequencing and annotation.</title>
        <authorList>
            <consortium name="The Broad Institute Genomics Platform"/>
            <consortium name="The Broad Institute Genome Sequencing Center for Infectious Disease"/>
            <person name="Wu L."/>
            <person name="Ma J."/>
        </authorList>
    </citation>
    <scope>NUCLEOTIDE SEQUENCE [LARGE SCALE GENOMIC DNA]</scope>
    <source>
        <strain evidence="5">NBRC 107710</strain>
    </source>
</reference>
<dbReference type="Proteomes" id="UP001156881">
    <property type="component" value="Unassembled WGS sequence"/>
</dbReference>
<evidence type="ECO:0000313" key="3">
    <source>
        <dbReference type="EMBL" id="MBB3904998.1"/>
    </source>
</evidence>
<gene>
    <name evidence="2" type="ORF">GCM10007884_37730</name>
    <name evidence="3" type="ORF">GGR33_004524</name>
</gene>
<sequence>MDHHETGETRHLARLALPETFGEMALLSMEPRSATAFALRDSHLLRLSRLAFEELIEEHPQTLLYSARLLTLRLKATSERRSIDHAPRGFAILAVTEGLDAKVFGERFARTFDSAIGGTTGCLTDWPAGADEFWFHEYEARNERTGFVADRGADCPWCQLCLRHADHILLLAQPGRCDRALGRWSSVTVPTGFESIWQFARRPGPNYPKCFIPRWRHSRLR</sequence>
<dbReference type="Proteomes" id="UP000517759">
    <property type="component" value="Unassembled WGS sequence"/>
</dbReference>
<dbReference type="InterPro" id="IPR018490">
    <property type="entry name" value="cNMP-bd_dom_sf"/>
</dbReference>
<dbReference type="PROSITE" id="PS50042">
    <property type="entry name" value="CNMP_BINDING_3"/>
    <property type="match status" value="1"/>
</dbReference>
<dbReference type="Pfam" id="PF00027">
    <property type="entry name" value="cNMP_binding"/>
    <property type="match status" value="1"/>
</dbReference>
<dbReference type="SUPFAM" id="SSF51206">
    <property type="entry name" value="cAMP-binding domain-like"/>
    <property type="match status" value="1"/>
</dbReference>
<protein>
    <recommendedName>
        <fullName evidence="1">Cyclic nucleotide-binding domain-containing protein</fullName>
    </recommendedName>
</protein>
<keyword evidence="5" id="KW-1185">Reference proteome</keyword>
<name>A0A7W6F901_9HYPH</name>
<reference evidence="3 4" key="3">
    <citation type="submission" date="2020-08" db="EMBL/GenBank/DDBJ databases">
        <title>Genomic Encyclopedia of Type Strains, Phase IV (KMG-IV): sequencing the most valuable type-strain genomes for metagenomic binning, comparative biology and taxonomic classification.</title>
        <authorList>
            <person name="Goeker M."/>
        </authorList>
    </citation>
    <scope>NUCLEOTIDE SEQUENCE [LARGE SCALE GENOMIC DNA]</scope>
    <source>
        <strain evidence="3 4">DSM 24105</strain>
    </source>
</reference>